<keyword evidence="3" id="KW-1003">Cell membrane</keyword>
<keyword evidence="10" id="KW-1185">Reference proteome</keyword>
<dbReference type="RefSeq" id="WP_014552226.1">
    <property type="nucleotide sequence ID" value="NC_017455.1"/>
</dbReference>
<evidence type="ECO:0000256" key="6">
    <source>
        <dbReference type="ARBA" id="ARBA00023136"/>
    </source>
</evidence>
<dbReference type="EMBL" id="CP002175">
    <property type="protein sequence ID" value="ADO76191.1"/>
    <property type="molecule type" value="Genomic_DNA"/>
</dbReference>
<keyword evidence="5 7" id="KW-1133">Transmembrane helix</keyword>
<dbReference type="AlphaFoldDB" id="E3DLL1"/>
<sequence length="226" mass="25192">MIAVVSEKNIIINLILALFLSGLIGFEREQHERPAGLRTHVLVGTGATIIMMISLAMHEINVENDAGRIAAQVVSGVGFLGAGTIIKEGFSVKGLTTAASLWATAAIGLAIGANYYFLAVLTTLFVIVSLYLLNSIEFNKNSKKYRRLKFRLKNENEILSKISNILNTDQLRIRGMQIKRDFRKLSESENEIIVKYKLESRDKEKLLQAANKLLENEEIIELDISD</sequence>
<dbReference type="STRING" id="572479.Hprae_0030"/>
<evidence type="ECO:0000256" key="2">
    <source>
        <dbReference type="ARBA" id="ARBA00009298"/>
    </source>
</evidence>
<evidence type="ECO:0000313" key="10">
    <source>
        <dbReference type="Proteomes" id="UP000006866"/>
    </source>
</evidence>
<dbReference type="KEGG" id="hpk:Hprae_0030"/>
<dbReference type="PATRIC" id="fig|572479.3.peg.31"/>
<keyword evidence="4 7" id="KW-0812">Transmembrane</keyword>
<feature type="domain" description="MgtC/SapB/SrpB/YhiD N-terminal" evidence="8">
    <location>
        <begin position="14"/>
        <end position="137"/>
    </location>
</feature>
<organism evidence="9 10">
    <name type="scientific">Halanaerobium praevalens (strain ATCC 33744 / DSM 2228 / GSL)</name>
    <dbReference type="NCBI Taxonomy" id="572479"/>
    <lineage>
        <taxon>Bacteria</taxon>
        <taxon>Bacillati</taxon>
        <taxon>Bacillota</taxon>
        <taxon>Clostridia</taxon>
        <taxon>Halanaerobiales</taxon>
        <taxon>Halanaerobiaceae</taxon>
        <taxon>Halanaerobium</taxon>
    </lineage>
</organism>
<feature type="transmembrane region" description="Helical" evidence="7">
    <location>
        <begin position="69"/>
        <end position="86"/>
    </location>
</feature>
<reference evidence="10" key="1">
    <citation type="submission" date="2010-10" db="EMBL/GenBank/DDBJ databases">
        <title>The complete genome of Halanaerobium praevalens DSM 2228.</title>
        <authorList>
            <consortium name="US DOE Joint Genome Institute (JGI-PGF)"/>
            <person name="Lucas S."/>
            <person name="Copeland A."/>
            <person name="Lapidus A."/>
            <person name="Glavina del Rio T."/>
            <person name="Dalin E."/>
            <person name="Tice H."/>
            <person name="Bruce D."/>
            <person name="Goodwin L."/>
            <person name="Pitluck S."/>
            <person name="Kyrpides N."/>
            <person name="Mavromatis K."/>
            <person name="Ivanova N."/>
            <person name="Ovchinnikova G."/>
            <person name="Chertkov O."/>
            <person name="Detter J.C."/>
            <person name="Han C."/>
            <person name="Larimer F."/>
            <person name="Land M."/>
            <person name="Hauser L."/>
            <person name="Markowitz V."/>
            <person name="Cheng J.-F."/>
            <person name="Hugenholtz P."/>
            <person name="Woyke T."/>
            <person name="Wu D."/>
            <person name="Tindall B."/>
            <person name="Pomrenke H.G."/>
            <person name="Brambilla E."/>
            <person name="Klenk H.-P."/>
            <person name="Eisen J.A."/>
        </authorList>
    </citation>
    <scope>NUCLEOTIDE SEQUENCE [LARGE SCALE GENOMIC DNA]</scope>
    <source>
        <strain evidence="10">ATCC 33744 / DSM 2228 / GSL</strain>
    </source>
</reference>
<evidence type="ECO:0000259" key="8">
    <source>
        <dbReference type="Pfam" id="PF02308"/>
    </source>
</evidence>
<dbReference type="eggNOG" id="COG1285">
    <property type="taxonomic scope" value="Bacteria"/>
</dbReference>
<feature type="transmembrane region" description="Helical" evidence="7">
    <location>
        <begin position="106"/>
        <end position="133"/>
    </location>
</feature>
<gene>
    <name evidence="9" type="ordered locus">Hprae_0030</name>
</gene>
<comment type="subcellular location">
    <subcellularLocation>
        <location evidence="1">Cell membrane</location>
        <topology evidence="1">Multi-pass membrane protein</topology>
    </subcellularLocation>
</comment>
<evidence type="ECO:0000256" key="5">
    <source>
        <dbReference type="ARBA" id="ARBA00022989"/>
    </source>
</evidence>
<dbReference type="InterPro" id="IPR049177">
    <property type="entry name" value="MgtC_SapB_SrpB_YhiD_N"/>
</dbReference>
<protein>
    <submittedName>
        <fullName evidence="9">MgtC/SapB transporter</fullName>
    </submittedName>
</protein>
<feature type="transmembrane region" description="Helical" evidence="7">
    <location>
        <begin position="9"/>
        <end position="26"/>
    </location>
</feature>
<dbReference type="InterPro" id="IPR003416">
    <property type="entry name" value="MgtC/SapB/SrpB/YhiD_fam"/>
</dbReference>
<dbReference type="PRINTS" id="PR01837">
    <property type="entry name" value="MGTCSAPBPROT"/>
</dbReference>
<proteinExistence type="inferred from homology"/>
<dbReference type="Pfam" id="PF02308">
    <property type="entry name" value="MgtC"/>
    <property type="match status" value="1"/>
</dbReference>
<reference evidence="9 10" key="2">
    <citation type="journal article" date="2011" name="Stand. Genomic Sci.">
        <title>Complete genome sequence of the extremely halophilic Halanaerobium praevalens type strain (GSL).</title>
        <authorList>
            <person name="Ivanova N."/>
            <person name="Sikorski J."/>
            <person name="Chertkov O."/>
            <person name="Nolan M."/>
            <person name="Lucas S."/>
            <person name="Hammon N."/>
            <person name="Deshpande S."/>
            <person name="Cheng J.F."/>
            <person name="Tapia R."/>
            <person name="Han C."/>
            <person name="Goodwin L."/>
            <person name="Pitluck S."/>
            <person name="Huntemann M."/>
            <person name="Liolios K."/>
            <person name="Pagani I."/>
            <person name="Mavromatis K."/>
            <person name="Ovchinikova G."/>
            <person name="Pati A."/>
            <person name="Chen A."/>
            <person name="Palaniappan K."/>
            <person name="Land M."/>
            <person name="Hauser L."/>
            <person name="Brambilla E.M."/>
            <person name="Kannan K.P."/>
            <person name="Rohde M."/>
            <person name="Tindall B.J."/>
            <person name="Goker M."/>
            <person name="Detter J.C."/>
            <person name="Woyke T."/>
            <person name="Bristow J."/>
            <person name="Eisen J.A."/>
            <person name="Markowitz V."/>
            <person name="Hugenholtz P."/>
            <person name="Kyrpides N.C."/>
            <person name="Klenk H.P."/>
            <person name="Lapidus A."/>
        </authorList>
    </citation>
    <scope>NUCLEOTIDE SEQUENCE [LARGE SCALE GENOMIC DNA]</scope>
    <source>
        <strain evidence="10">ATCC 33744 / DSM 2228 / GSL</strain>
    </source>
</reference>
<evidence type="ECO:0000256" key="1">
    <source>
        <dbReference type="ARBA" id="ARBA00004651"/>
    </source>
</evidence>
<dbReference type="Proteomes" id="UP000006866">
    <property type="component" value="Chromosome"/>
</dbReference>
<name>E3DLL1_HALPG</name>
<dbReference type="PANTHER" id="PTHR33778:SF1">
    <property type="entry name" value="MAGNESIUM TRANSPORTER YHID-RELATED"/>
    <property type="match status" value="1"/>
</dbReference>
<accession>E3DLL1</accession>
<evidence type="ECO:0000256" key="3">
    <source>
        <dbReference type="ARBA" id="ARBA00022475"/>
    </source>
</evidence>
<evidence type="ECO:0000256" key="4">
    <source>
        <dbReference type="ARBA" id="ARBA00022692"/>
    </source>
</evidence>
<dbReference type="PANTHER" id="PTHR33778">
    <property type="entry name" value="PROTEIN MGTC"/>
    <property type="match status" value="1"/>
</dbReference>
<evidence type="ECO:0000256" key="7">
    <source>
        <dbReference type="SAM" id="Phobius"/>
    </source>
</evidence>
<feature type="transmembrane region" description="Helical" evidence="7">
    <location>
        <begin position="38"/>
        <end position="57"/>
    </location>
</feature>
<evidence type="ECO:0000313" key="9">
    <source>
        <dbReference type="EMBL" id="ADO76191.1"/>
    </source>
</evidence>
<keyword evidence="6 7" id="KW-0472">Membrane</keyword>
<dbReference type="GO" id="GO:0005886">
    <property type="term" value="C:plasma membrane"/>
    <property type="evidence" value="ECO:0007669"/>
    <property type="project" value="UniProtKB-SubCell"/>
</dbReference>
<dbReference type="HOGENOM" id="CLU_079292_0_0_9"/>
<comment type="similarity">
    <text evidence="2">Belongs to the MgtC/SapB family.</text>
</comment>